<dbReference type="InterPro" id="IPR024462">
    <property type="entry name" value="GH116_N"/>
</dbReference>
<gene>
    <name evidence="3" type="ORF">BU251_00225</name>
</gene>
<dbReference type="InterPro" id="IPR012341">
    <property type="entry name" value="6hp_glycosidase-like_sf"/>
</dbReference>
<evidence type="ECO:0000259" key="2">
    <source>
        <dbReference type="Pfam" id="PF12215"/>
    </source>
</evidence>
<organism evidence="3 4">
    <name type="scientific">Velamenicoccus archaeovorus</name>
    <dbReference type="NCBI Taxonomy" id="1930593"/>
    <lineage>
        <taxon>Bacteria</taxon>
        <taxon>Pseudomonadati</taxon>
        <taxon>Candidatus Omnitrophota</taxon>
        <taxon>Candidatus Velamenicoccus</taxon>
    </lineage>
</organism>
<proteinExistence type="predicted"/>
<dbReference type="OrthoDB" id="1007311at2"/>
<dbReference type="AlphaFoldDB" id="A0A410P2M9"/>
<dbReference type="GO" id="GO:0008422">
    <property type="term" value="F:beta-glucosidase activity"/>
    <property type="evidence" value="ECO:0007669"/>
    <property type="project" value="TreeGrafter"/>
</dbReference>
<evidence type="ECO:0000313" key="3">
    <source>
        <dbReference type="EMBL" id="QAT16274.1"/>
    </source>
</evidence>
<dbReference type="KEGG" id="vai:BU251_00225"/>
<evidence type="ECO:0000259" key="1">
    <source>
        <dbReference type="Pfam" id="PF04685"/>
    </source>
</evidence>
<dbReference type="RefSeq" id="WP_128698911.1">
    <property type="nucleotide sequence ID" value="NZ_CP019384.1"/>
</dbReference>
<dbReference type="Pfam" id="PF12215">
    <property type="entry name" value="Glyco_hydr_116N"/>
    <property type="match status" value="1"/>
</dbReference>
<reference evidence="3 4" key="1">
    <citation type="submission" date="2017-01" db="EMBL/GenBank/DDBJ databases">
        <title>First insights into the biology of 'candidatus Vampirococcus archaeovorus'.</title>
        <authorList>
            <person name="Kizina J."/>
            <person name="Jordan S."/>
            <person name="Stueber K."/>
            <person name="Reinhardt R."/>
            <person name="Harder J."/>
        </authorList>
    </citation>
    <scope>NUCLEOTIDE SEQUENCE [LARGE SCALE GENOMIC DNA]</scope>
    <source>
        <strain evidence="3 4">LiM</strain>
    </source>
</reference>
<feature type="domain" description="Glycosyl-hydrolase family 116 catalytic region" evidence="1">
    <location>
        <begin position="358"/>
        <end position="708"/>
    </location>
</feature>
<dbReference type="GO" id="GO:0005975">
    <property type="term" value="P:carbohydrate metabolic process"/>
    <property type="evidence" value="ECO:0007669"/>
    <property type="project" value="InterPro"/>
</dbReference>
<dbReference type="PANTHER" id="PTHR12654">
    <property type="entry name" value="BILE ACID BETA-GLUCOSIDASE-RELATED"/>
    <property type="match status" value="1"/>
</dbReference>
<dbReference type="Pfam" id="PF04685">
    <property type="entry name" value="DUF608"/>
    <property type="match status" value="1"/>
</dbReference>
<protein>
    <submittedName>
        <fullName evidence="3">Protein containing glucosylceramidase domain</fullName>
    </submittedName>
</protein>
<dbReference type="PANTHER" id="PTHR12654:SF0">
    <property type="entry name" value="NON-LYSOSOMAL GLUCOSYLCERAMIDASE"/>
    <property type="match status" value="1"/>
</dbReference>
<dbReference type="InterPro" id="IPR006775">
    <property type="entry name" value="GH116_catalytic"/>
</dbReference>
<dbReference type="SUPFAM" id="SSF48208">
    <property type="entry name" value="Six-hairpin glycosidases"/>
    <property type="match status" value="1"/>
</dbReference>
<name>A0A410P2M9_VELA1</name>
<feature type="domain" description="Glycosyl-hydrolase family 116 N-terminal" evidence="2">
    <location>
        <begin position="13"/>
        <end position="294"/>
    </location>
</feature>
<dbReference type="InterPro" id="IPR008928">
    <property type="entry name" value="6-hairpin_glycosidase_sf"/>
</dbReference>
<sequence>MPIYTSDQNVKSGVPLGGLGAGKMEILPHGGLDHFTFLNSLHRPVCSSDLSGRKGILGFHFGIFAATKKKRVAKLLETNVPVGCSGISSIVFDGKYPFAHLDYKDDELPVRCELEAFSPLIPQDEKRSGTPAAIFRFKITNPTSQTAAVSLLACGRNIIGDWMVGRFNQVHETPECLCVNFFNKKTQGAADPLSGEMALGVVKDKKLVCTYLGEWNMQSRPFVFDRNGFSLQEAWTAFSRDGMLPNTNTERVVASESVQLGGALAAQTVLKPKTSVTITFFWTWFFPAYAEGKMYENWFRGVHDLSLYISKNAAGLYAATRGWVKDLLGLKMDAWIKDALLNNLYPFSSGSHWTKRERFGFFEAPEICPLLGTLDVRFFASVALAMFFTQLDLKEITQFAEAQRPQGYVPHDLGNKRSDLPSNSTNGLLWKDLNAKFILLVWRGYLLTGDEAFLKRMYPFVKKAFYWLAATDKNKDFLPDSEGADTTFDLWQLYGVTAYTGGVFLAALLALEKMGMHLQDEEFVREVKNWLKNGRAQFEKKLWHKGYFIAYNDSKKDLSEQQLSHQLRFQKVNISCTASQLVGQWIAHLLGLGYIVSPEKVKKALATIFELNGSASRYGVVNAVLPSGEKDKSNGHAENVWISMTYILAALAIYEGMEKEGCALARKAWDNVSMNALNAWNQPDMVSSVDGSFMFGDHYMRNMSFWAFAIAYAHKRKDVSAFLKRIRNDERILF</sequence>
<dbReference type="InterPro" id="IPR052566">
    <property type="entry name" value="Non-lysos_glucosylceramidase"/>
</dbReference>
<dbReference type="Proteomes" id="UP000287243">
    <property type="component" value="Chromosome"/>
</dbReference>
<dbReference type="EMBL" id="CP019384">
    <property type="protein sequence ID" value="QAT16274.1"/>
    <property type="molecule type" value="Genomic_DNA"/>
</dbReference>
<evidence type="ECO:0000313" key="4">
    <source>
        <dbReference type="Proteomes" id="UP000287243"/>
    </source>
</evidence>
<dbReference type="Gene3D" id="1.50.10.10">
    <property type="match status" value="1"/>
</dbReference>
<accession>A0A410P2M9</accession>
<keyword evidence="4" id="KW-1185">Reference proteome</keyword>